<name>A0ABT4XXH3_9RHOB</name>
<feature type="region of interest" description="Disordered" evidence="3">
    <location>
        <begin position="126"/>
        <end position="150"/>
    </location>
</feature>
<evidence type="ECO:0000256" key="2">
    <source>
        <dbReference type="ARBA" id="ARBA00023125"/>
    </source>
</evidence>
<dbReference type="Proteomes" id="UP001210720">
    <property type="component" value="Unassembled WGS sequence"/>
</dbReference>
<accession>A0ABT4XXH3</accession>
<dbReference type="SUPFAM" id="SSF47729">
    <property type="entry name" value="IHF-like DNA-binding proteins"/>
    <property type="match status" value="1"/>
</dbReference>
<keyword evidence="5" id="KW-1185">Reference proteome</keyword>
<dbReference type="RefSeq" id="WP_271433988.1">
    <property type="nucleotide sequence ID" value="NZ_JAQIOY010000010.1"/>
</dbReference>
<gene>
    <name evidence="4" type="ORF">PFY00_18000</name>
</gene>
<evidence type="ECO:0000256" key="3">
    <source>
        <dbReference type="SAM" id="MobiDB-lite"/>
    </source>
</evidence>
<feature type="region of interest" description="Disordered" evidence="3">
    <location>
        <begin position="1"/>
        <end position="46"/>
    </location>
</feature>
<dbReference type="EMBL" id="JAQIOY010000010">
    <property type="protein sequence ID" value="MDA7426633.1"/>
    <property type="molecule type" value="Genomic_DNA"/>
</dbReference>
<dbReference type="Pfam" id="PF00216">
    <property type="entry name" value="Bac_DNA_binding"/>
    <property type="match status" value="1"/>
</dbReference>
<keyword evidence="2 4" id="KW-0238">DNA-binding</keyword>
<protein>
    <submittedName>
        <fullName evidence="4">HU family DNA-binding protein</fullName>
    </submittedName>
</protein>
<dbReference type="GO" id="GO:0003677">
    <property type="term" value="F:DNA binding"/>
    <property type="evidence" value="ECO:0007669"/>
    <property type="project" value="UniProtKB-KW"/>
</dbReference>
<reference evidence="4 5" key="1">
    <citation type="submission" date="2023-01" db="EMBL/GenBank/DDBJ databases">
        <title>Thalassococcus onchidii sp. nov., isolated from a marine invertebrate from the South China Sea.</title>
        <authorList>
            <person name="Xu S."/>
            <person name="Liu Z."/>
            <person name="Xu Y."/>
        </authorList>
    </citation>
    <scope>NUCLEOTIDE SEQUENCE [LARGE SCALE GENOMIC DNA]</scope>
    <source>
        <strain evidence="4 5">KCTC 32084</strain>
    </source>
</reference>
<dbReference type="InterPro" id="IPR010992">
    <property type="entry name" value="IHF-like_DNA-bd_dom_sf"/>
</dbReference>
<proteinExistence type="inferred from homology"/>
<dbReference type="InterPro" id="IPR000119">
    <property type="entry name" value="Hist_DNA-bd"/>
</dbReference>
<evidence type="ECO:0000313" key="5">
    <source>
        <dbReference type="Proteomes" id="UP001210720"/>
    </source>
</evidence>
<dbReference type="Gene3D" id="4.10.520.10">
    <property type="entry name" value="IHF-like DNA-binding proteins"/>
    <property type="match status" value="1"/>
</dbReference>
<comment type="similarity">
    <text evidence="1">Belongs to the bacterial histone-like protein family.</text>
</comment>
<comment type="caution">
    <text evidence="4">The sequence shown here is derived from an EMBL/GenBank/DDBJ whole genome shotgun (WGS) entry which is preliminary data.</text>
</comment>
<evidence type="ECO:0000256" key="1">
    <source>
        <dbReference type="ARBA" id="ARBA00010529"/>
    </source>
</evidence>
<feature type="compositionally biased region" description="Low complexity" evidence="3">
    <location>
        <begin position="1"/>
        <end position="20"/>
    </location>
</feature>
<evidence type="ECO:0000313" key="4">
    <source>
        <dbReference type="EMBL" id="MDA7426633.1"/>
    </source>
</evidence>
<organism evidence="4 5">
    <name type="scientific">Thalassococcus lentus</name>
    <dbReference type="NCBI Taxonomy" id="1210524"/>
    <lineage>
        <taxon>Bacteria</taxon>
        <taxon>Pseudomonadati</taxon>
        <taxon>Pseudomonadota</taxon>
        <taxon>Alphaproteobacteria</taxon>
        <taxon>Rhodobacterales</taxon>
        <taxon>Roseobacteraceae</taxon>
        <taxon>Thalassococcus</taxon>
    </lineage>
</organism>
<sequence length="150" mass="15821">MATTKTSTTGRKTTRKTTTSTKKKTASDTSAAALEPTSIKAADDDMAPVLEDVQDTGDGGVEAARKNELIELAVARSGVKKRDAKPAIEAALAIMGEMVSEGRELNLKGFGKFKVKRTVDAQNGTVVHARLRQPQVSEPAVPMPSVSPAE</sequence>